<dbReference type="InterPro" id="IPR009081">
    <property type="entry name" value="PP-bd_ACP"/>
</dbReference>
<dbReference type="InterPro" id="IPR036736">
    <property type="entry name" value="ACP-like_sf"/>
</dbReference>
<dbReference type="NCBIfam" id="TIGR02353">
    <property type="entry name" value="NRPS_term_dom"/>
    <property type="match status" value="1"/>
</dbReference>
<dbReference type="Gene3D" id="3.30.300.30">
    <property type="match status" value="1"/>
</dbReference>
<dbReference type="PANTHER" id="PTHR45527:SF1">
    <property type="entry name" value="FATTY ACID SYNTHASE"/>
    <property type="match status" value="1"/>
</dbReference>
<dbReference type="SUPFAM" id="SSF47336">
    <property type="entry name" value="ACP-like"/>
    <property type="match status" value="1"/>
</dbReference>
<dbReference type="CDD" id="cd05930">
    <property type="entry name" value="A_NRPS"/>
    <property type="match status" value="1"/>
</dbReference>
<keyword evidence="1" id="KW-0472">Membrane</keyword>
<dbReference type="InterPro" id="IPR012728">
    <property type="entry name" value="Pls/PosA_C"/>
</dbReference>
<dbReference type="RefSeq" id="WP_187785463.1">
    <property type="nucleotide sequence ID" value="NZ_JACTVA010000030.1"/>
</dbReference>
<dbReference type="InterPro" id="IPR025110">
    <property type="entry name" value="AMP-bd_C"/>
</dbReference>
<feature type="transmembrane region" description="Helical" evidence="1">
    <location>
        <begin position="1110"/>
        <end position="1137"/>
    </location>
</feature>
<feature type="transmembrane region" description="Helical" evidence="1">
    <location>
        <begin position="1149"/>
        <end position="1175"/>
    </location>
</feature>
<dbReference type="InterPro" id="IPR010071">
    <property type="entry name" value="AA_adenyl_dom"/>
</dbReference>
<dbReference type="InterPro" id="IPR045851">
    <property type="entry name" value="AMP-bd_C_sf"/>
</dbReference>
<dbReference type="Proteomes" id="UP000626026">
    <property type="component" value="Unassembled WGS sequence"/>
</dbReference>
<dbReference type="Gene3D" id="1.10.1200.10">
    <property type="entry name" value="ACP-like"/>
    <property type="match status" value="1"/>
</dbReference>
<dbReference type="PANTHER" id="PTHR45527">
    <property type="entry name" value="NONRIBOSOMAL PEPTIDE SYNTHETASE"/>
    <property type="match status" value="1"/>
</dbReference>
<name>A0ABR7RQB5_9PROT</name>
<dbReference type="PROSITE" id="PS50075">
    <property type="entry name" value="CARRIER"/>
    <property type="match status" value="1"/>
</dbReference>
<dbReference type="Pfam" id="PF00550">
    <property type="entry name" value="PP-binding"/>
    <property type="match status" value="1"/>
</dbReference>
<dbReference type="SUPFAM" id="SSF56801">
    <property type="entry name" value="Acetyl-CoA synthetase-like"/>
    <property type="match status" value="1"/>
</dbReference>
<feature type="transmembrane region" description="Helical" evidence="1">
    <location>
        <begin position="911"/>
        <end position="934"/>
    </location>
</feature>
<accession>A0ABR7RQB5</accession>
<proteinExistence type="predicted"/>
<feature type="domain" description="Carrier" evidence="2">
    <location>
        <begin position="527"/>
        <end position="604"/>
    </location>
</feature>
<dbReference type="Pfam" id="PF13193">
    <property type="entry name" value="AMP-binding_C"/>
    <property type="match status" value="1"/>
</dbReference>
<dbReference type="SUPFAM" id="SSF51161">
    <property type="entry name" value="Trimeric LpxA-like enzymes"/>
    <property type="match status" value="3"/>
</dbReference>
<evidence type="ECO:0000313" key="4">
    <source>
        <dbReference type="Proteomes" id="UP000626026"/>
    </source>
</evidence>
<evidence type="ECO:0000256" key="1">
    <source>
        <dbReference type="SAM" id="Phobius"/>
    </source>
</evidence>
<evidence type="ECO:0000259" key="2">
    <source>
        <dbReference type="PROSITE" id="PS50075"/>
    </source>
</evidence>
<feature type="transmembrane region" description="Helical" evidence="1">
    <location>
        <begin position="663"/>
        <end position="688"/>
    </location>
</feature>
<dbReference type="EMBL" id="JACTVA010000030">
    <property type="protein sequence ID" value="MBC9208302.1"/>
    <property type="molecule type" value="Genomic_DNA"/>
</dbReference>
<keyword evidence="1" id="KW-0812">Transmembrane</keyword>
<dbReference type="InterPro" id="IPR011004">
    <property type="entry name" value="Trimer_LpxA-like_sf"/>
</dbReference>
<dbReference type="Gene3D" id="2.160.10.10">
    <property type="entry name" value="Hexapeptide repeat proteins"/>
    <property type="match status" value="3"/>
</dbReference>
<evidence type="ECO:0000313" key="3">
    <source>
        <dbReference type="EMBL" id="MBC9208302.1"/>
    </source>
</evidence>
<feature type="transmembrane region" description="Helical" evidence="1">
    <location>
        <begin position="634"/>
        <end position="657"/>
    </location>
</feature>
<protein>
    <submittedName>
        <fullName evidence="3">Amino acid adenylation domain-containing protein</fullName>
    </submittedName>
</protein>
<gene>
    <name evidence="3" type="ORF">IBL26_15765</name>
</gene>
<dbReference type="InterPro" id="IPR042099">
    <property type="entry name" value="ANL_N_sf"/>
</dbReference>
<comment type="caution">
    <text evidence="3">The sequence shown here is derived from an EMBL/GenBank/DDBJ whole genome shotgun (WGS) entry which is preliminary data.</text>
</comment>
<dbReference type="Gene3D" id="3.40.50.12780">
    <property type="entry name" value="N-terminal domain of ligase-like"/>
    <property type="match status" value="1"/>
</dbReference>
<dbReference type="NCBIfam" id="TIGR01733">
    <property type="entry name" value="AA-adenyl-dom"/>
    <property type="match status" value="1"/>
</dbReference>
<dbReference type="Pfam" id="PF00501">
    <property type="entry name" value="AMP-binding"/>
    <property type="match status" value="1"/>
</dbReference>
<reference evidence="3 4" key="1">
    <citation type="journal article" date="2013" name="Int. J. Syst. Evol. Microbiol.">
        <title>Roseomonas aerophila sp. nov., isolated from air.</title>
        <authorList>
            <person name="Kim S.J."/>
            <person name="Weon H.Y."/>
            <person name="Ahn J.H."/>
            <person name="Hong S.B."/>
            <person name="Seok S.J."/>
            <person name="Whang K.S."/>
            <person name="Kwon S.W."/>
        </authorList>
    </citation>
    <scope>NUCLEOTIDE SEQUENCE [LARGE SCALE GENOMIC DNA]</scope>
    <source>
        <strain evidence="3 4">NBRC 108923</strain>
    </source>
</reference>
<feature type="transmembrane region" description="Helical" evidence="1">
    <location>
        <begin position="866"/>
        <end position="891"/>
    </location>
</feature>
<dbReference type="InterPro" id="IPR000873">
    <property type="entry name" value="AMP-dep_synth/lig_dom"/>
</dbReference>
<organism evidence="3 4">
    <name type="scientific">Teichococcus aerophilus</name>
    <dbReference type="NCBI Taxonomy" id="1224513"/>
    <lineage>
        <taxon>Bacteria</taxon>
        <taxon>Pseudomonadati</taxon>
        <taxon>Pseudomonadota</taxon>
        <taxon>Alphaproteobacteria</taxon>
        <taxon>Acetobacterales</taxon>
        <taxon>Roseomonadaceae</taxon>
        <taxon>Roseomonas</taxon>
    </lineage>
</organism>
<keyword evidence="1" id="KW-1133">Transmembrane helix</keyword>
<keyword evidence="4" id="KW-1185">Reference proteome</keyword>
<sequence>MNVTAILPRKAALLGPRDPSLLRDELLPEIFTASARRVPDAAAVVCGAGRLSYAELDARSDRVARALLARGAGPGRFVGLWMSRSLDLHVALLGILKSGAAYIPFDADAPPERIGECLEDCEAALLVTDAVTGAKLERPLPAAAIACAALLEEGAEGPAPDAREGGLTPSHPAYAIYTSGSTGKPKGIVIEHRNICHYLRSANAIYGMAQEDVVFQGASIAFDLSLEEIFVPYLVGATLWVASSRLLGEVEQLPARMREAGITVLDTVPTLLALMPEDVPCLRIIILGGEACPPSVRERWCQPGRHVFNSYGPTEATVVATVDEVTRDGVVTIGRPIPNYSCYVVDAGMELVGAGVEGELLIGGPGIARGYLRRPELTAEKFIANPFGGTDDPVLYRSGDAVSMSEDGRLLFHGRIDDQVKLRGFRVELGEIESRLSLSPGIAQAAVVVRQDDGIDRLVAYVVPAAGASFDAAATRAALRETLPPYMVPAHFEVLATLPRLTSGKADRKALKALTLSLPAATEAQEEPQTPTEAALLAAARPLFPGQPIPFEADFFTDLGGHSLLAATFLATLREQPALRGASLEDLYGLRTLRAIAARIDEREKAEGPRRSLDLSFTPPPLLRRVLCGMAQAACMPVLLLALTGPWLTIFVMYQLITSDDVIHYYEVLALMGIYMLVTMGVALAGILGKRLVLWRATPGRYPLWGVYFFRWWLARQLVEFVPLRLMQGTPLAAAAMRLLGAKVGKGVCISGLHAGAIDLLEIGDDVTIGAKASFGNAEVVGNELIIGRVVLEKDAYIGTGCALGHDTVVRAGAELADLTALPPNTIVPALERWDGSPARKVGHVDPTSWPRHAPRPGRAMQGLQALYYGFLVFLMPALGLLPIFPAFYVFDHYDEVLQQLLGVQWYLPILTWPTAMILMAGTVLLVTAIRWVVLPRAPAGTCSLHSGFYMRKWTVALAAEVMLDSLSSLYSTVYMRGWYRLMGAKVGKGTEIATNFAGRYDTIEVGEGCFLADEVTLGDEDVRRGWMTSLPVRIGDRAFIGNDSVLPPGAEIPPGALIGIKSKPPEEPMEPGETRFGSPPIRLPSRQRFDAADVTHTFRPPLWRRAVRAVFELFSASMPTMMFITLGTIAADYVLFPALEASETWVAFLPVFVATCVACSFILAGVVLAVKWLVMGTYRPGNRGLWSWWALRTEAVTTLYWGTAGKLLLDAFRGTPFLPWALRLFGARIGRGVFLDTTDMTEFDCVSIGDYATINATSNLQTHLFEDRVMKVGRIDVAKGVSIGAFSTVLYDTKIGEYAELGLLTIVMKGEAIPAHTQWAGAPARPV</sequence>